<keyword evidence="8 14" id="KW-0350">Heme biosynthesis</keyword>
<feature type="transmembrane region" description="Helical" evidence="14">
    <location>
        <begin position="97"/>
        <end position="120"/>
    </location>
</feature>
<evidence type="ECO:0000313" key="15">
    <source>
        <dbReference type="EMBL" id="GGB11698.1"/>
    </source>
</evidence>
<feature type="transmembrane region" description="Helical" evidence="14">
    <location>
        <begin position="55"/>
        <end position="76"/>
    </location>
</feature>
<comment type="miscellaneous">
    <text evidence="14">Carbon 2 of the heme B porphyrin ring is defined according to the Fischer nomenclature.</text>
</comment>
<comment type="pathway">
    <text evidence="2 14">Porphyrin-containing compound metabolism; heme O biosynthesis; heme O from protoheme: step 1/1.</text>
</comment>
<feature type="transmembrane region" description="Helical" evidence="14">
    <location>
        <begin position="151"/>
        <end position="170"/>
    </location>
</feature>
<evidence type="ECO:0000256" key="8">
    <source>
        <dbReference type="ARBA" id="ARBA00023133"/>
    </source>
</evidence>
<evidence type="ECO:0000313" key="16">
    <source>
        <dbReference type="Proteomes" id="UP000651977"/>
    </source>
</evidence>
<feature type="transmembrane region" description="Helical" evidence="14">
    <location>
        <begin position="246"/>
        <end position="267"/>
    </location>
</feature>
<dbReference type="PANTHER" id="PTHR43448">
    <property type="entry name" value="PROTOHEME IX FARNESYLTRANSFERASE, MITOCHONDRIAL"/>
    <property type="match status" value="1"/>
</dbReference>
<feature type="transmembrane region" description="Helical" evidence="14">
    <location>
        <begin position="220"/>
        <end position="240"/>
    </location>
</feature>
<evidence type="ECO:0000256" key="14">
    <source>
        <dbReference type="HAMAP-Rule" id="MF_00154"/>
    </source>
</evidence>
<dbReference type="RefSeq" id="WP_055733858.1">
    <property type="nucleotide sequence ID" value="NZ_BMDY01000016.1"/>
</dbReference>
<evidence type="ECO:0000256" key="12">
    <source>
        <dbReference type="ARBA" id="ARBA00042475"/>
    </source>
</evidence>
<evidence type="ECO:0000256" key="2">
    <source>
        <dbReference type="ARBA" id="ARBA00004919"/>
    </source>
</evidence>
<comment type="subcellular location">
    <subcellularLocation>
        <location evidence="1 14">Cell membrane</location>
        <topology evidence="1 14">Multi-pass membrane protein</topology>
    </subcellularLocation>
</comment>
<comment type="catalytic activity">
    <reaction evidence="13 14">
        <text>heme b + (2E,6E)-farnesyl diphosphate + H2O = Fe(II)-heme o + diphosphate</text>
        <dbReference type="Rhea" id="RHEA:28070"/>
        <dbReference type="ChEBI" id="CHEBI:15377"/>
        <dbReference type="ChEBI" id="CHEBI:33019"/>
        <dbReference type="ChEBI" id="CHEBI:60344"/>
        <dbReference type="ChEBI" id="CHEBI:60530"/>
        <dbReference type="ChEBI" id="CHEBI:175763"/>
        <dbReference type="EC" id="2.5.1.141"/>
    </reaction>
</comment>
<evidence type="ECO:0000256" key="13">
    <source>
        <dbReference type="ARBA" id="ARBA00047690"/>
    </source>
</evidence>
<comment type="similarity">
    <text evidence="14">Belongs to the UbiA prenyltransferase family. Protoheme IX farnesyltransferase subfamily.</text>
</comment>
<name>A0ABQ1I323_9ALTE</name>
<dbReference type="PANTHER" id="PTHR43448:SF7">
    <property type="entry name" value="4-HYDROXYBENZOATE SOLANESYLTRANSFERASE"/>
    <property type="match status" value="1"/>
</dbReference>
<reference evidence="16" key="1">
    <citation type="journal article" date="2019" name="Int. J. Syst. Evol. Microbiol.">
        <title>The Global Catalogue of Microorganisms (GCM) 10K type strain sequencing project: providing services to taxonomists for standard genome sequencing and annotation.</title>
        <authorList>
            <consortium name="The Broad Institute Genomics Platform"/>
            <consortium name="The Broad Institute Genome Sequencing Center for Infectious Disease"/>
            <person name="Wu L."/>
            <person name="Ma J."/>
        </authorList>
    </citation>
    <scope>NUCLEOTIDE SEQUENCE [LARGE SCALE GENOMIC DNA]</scope>
    <source>
        <strain evidence="16">CGMCC 1.10131</strain>
    </source>
</reference>
<feature type="transmembrane region" description="Helical" evidence="14">
    <location>
        <begin position="126"/>
        <end position="144"/>
    </location>
</feature>
<keyword evidence="6 14" id="KW-0812">Transmembrane</keyword>
<comment type="caution">
    <text evidence="15">The sequence shown here is derived from an EMBL/GenBank/DDBJ whole genome shotgun (WGS) entry which is preliminary data.</text>
</comment>
<dbReference type="InterPro" id="IPR000537">
    <property type="entry name" value="UbiA_prenyltransferase"/>
</dbReference>
<keyword evidence="4 14" id="KW-1003">Cell membrane</keyword>
<dbReference type="NCBIfam" id="TIGR01473">
    <property type="entry name" value="cyoE_ctaB"/>
    <property type="match status" value="1"/>
</dbReference>
<organism evidence="15 16">
    <name type="scientific">Agarivorans gilvus</name>
    <dbReference type="NCBI Taxonomy" id="680279"/>
    <lineage>
        <taxon>Bacteria</taxon>
        <taxon>Pseudomonadati</taxon>
        <taxon>Pseudomonadota</taxon>
        <taxon>Gammaproteobacteria</taxon>
        <taxon>Alteromonadales</taxon>
        <taxon>Alteromonadaceae</taxon>
        <taxon>Agarivorans</taxon>
    </lineage>
</organism>
<accession>A0ABQ1I323</accession>
<dbReference type="CDD" id="cd13957">
    <property type="entry name" value="PT_UbiA_Cox10"/>
    <property type="match status" value="1"/>
</dbReference>
<evidence type="ECO:0000256" key="4">
    <source>
        <dbReference type="ARBA" id="ARBA00022475"/>
    </source>
</evidence>
<dbReference type="InterPro" id="IPR006369">
    <property type="entry name" value="Protohaem_IX_farnesylTrfase"/>
</dbReference>
<sequence length="304" mass="33525">MAKLNTLNLPKSLRWRVNWRALYKLTKPKVVALIVLTSVVGACLATSGLPPWQALLLGNLGIALMAGGAAAFNHYIDSEADAAMARTHKRPLPSGAVANWQAVLWASLLSLAGFGLLYLWVNPLTAWLTAASLVGYAVIYTLWLKRATPQNIVIGGLAGAMPPLLGWTAVNNSVSAEPLLLVMLIFTWTPPHFWALAIARRDEYAKVNIPMLPVTHGIRFTKQLVLLYSLLLFVVAWLPFLVGMSGLLYLGLSCALNARFIWLAWRLYGGDNQRDAMRLFGYSIVYLMLLFVALLADHWLFALL</sequence>
<dbReference type="NCBIfam" id="NF003349">
    <property type="entry name" value="PRK04375.1-2"/>
    <property type="match status" value="1"/>
</dbReference>
<feature type="transmembrane region" description="Helical" evidence="14">
    <location>
        <begin position="176"/>
        <end position="199"/>
    </location>
</feature>
<comment type="function">
    <text evidence="14">Converts heme B (protoheme IX) to heme O by substitution of the vinyl group on carbon 2 of heme B porphyrin ring with a hydroxyethyl farnesyl side group.</text>
</comment>
<keyword evidence="16" id="KW-1185">Reference proteome</keyword>
<evidence type="ECO:0000256" key="1">
    <source>
        <dbReference type="ARBA" id="ARBA00004651"/>
    </source>
</evidence>
<dbReference type="InterPro" id="IPR044878">
    <property type="entry name" value="UbiA_sf"/>
</dbReference>
<evidence type="ECO:0000256" key="7">
    <source>
        <dbReference type="ARBA" id="ARBA00022989"/>
    </source>
</evidence>
<feature type="transmembrane region" description="Helical" evidence="14">
    <location>
        <begin position="279"/>
        <end position="301"/>
    </location>
</feature>
<keyword evidence="9 14" id="KW-0472">Membrane</keyword>
<evidence type="ECO:0000256" key="9">
    <source>
        <dbReference type="ARBA" id="ARBA00023136"/>
    </source>
</evidence>
<protein>
    <recommendedName>
        <fullName evidence="11 14">Protoheme IX farnesyltransferase</fullName>
        <ecNumber evidence="3 14">2.5.1.141</ecNumber>
    </recommendedName>
    <alternativeName>
        <fullName evidence="12 14">Heme B farnesyltransferase</fullName>
    </alternativeName>
    <alternativeName>
        <fullName evidence="10 14">Heme O synthase</fullName>
    </alternativeName>
</protein>
<keyword evidence="5 14" id="KW-0808">Transferase</keyword>
<dbReference type="EC" id="2.5.1.141" evidence="3 14"/>
<evidence type="ECO:0000256" key="11">
    <source>
        <dbReference type="ARBA" id="ARBA00040810"/>
    </source>
</evidence>
<dbReference type="Gene3D" id="1.10.357.140">
    <property type="entry name" value="UbiA prenyltransferase"/>
    <property type="match status" value="1"/>
</dbReference>
<proteinExistence type="inferred from homology"/>
<evidence type="ECO:0000256" key="5">
    <source>
        <dbReference type="ARBA" id="ARBA00022679"/>
    </source>
</evidence>
<dbReference type="HAMAP" id="MF_00154">
    <property type="entry name" value="CyoE_CtaB"/>
    <property type="match status" value="1"/>
</dbReference>
<gene>
    <name evidence="14 15" type="primary">cyoE</name>
    <name evidence="15" type="ORF">GCM10007414_26480</name>
</gene>
<keyword evidence="7 14" id="KW-1133">Transmembrane helix</keyword>
<dbReference type="EMBL" id="BMDY01000016">
    <property type="protein sequence ID" value="GGB11698.1"/>
    <property type="molecule type" value="Genomic_DNA"/>
</dbReference>
<evidence type="ECO:0000256" key="3">
    <source>
        <dbReference type="ARBA" id="ARBA00012292"/>
    </source>
</evidence>
<evidence type="ECO:0000256" key="10">
    <source>
        <dbReference type="ARBA" id="ARBA00030253"/>
    </source>
</evidence>
<dbReference type="Pfam" id="PF01040">
    <property type="entry name" value="UbiA"/>
    <property type="match status" value="1"/>
</dbReference>
<dbReference type="Proteomes" id="UP000651977">
    <property type="component" value="Unassembled WGS sequence"/>
</dbReference>
<evidence type="ECO:0000256" key="6">
    <source>
        <dbReference type="ARBA" id="ARBA00022692"/>
    </source>
</evidence>